<dbReference type="EMBL" id="LT552122">
    <property type="protein sequence ID" value="SAL98510.1"/>
    <property type="molecule type" value="Genomic_DNA"/>
</dbReference>
<dbReference type="Gene3D" id="3.40.50.150">
    <property type="entry name" value="Vaccinia Virus protein VP39"/>
    <property type="match status" value="1"/>
</dbReference>
<reference evidence="4" key="1">
    <citation type="submission" date="2016-04" db="EMBL/GenBank/DDBJ databases">
        <authorList>
            <person name="Evans L.H."/>
            <person name="Alamgir A."/>
            <person name="Owens N."/>
            <person name="Weber N.D."/>
            <person name="Virtaneva K."/>
            <person name="Barbian K."/>
            <person name="Babar A."/>
            <person name="Rosenke K."/>
        </authorList>
    </citation>
    <scope>NUCLEOTIDE SEQUENCE [LARGE SCALE GENOMIC DNA]</scope>
    <source>
        <strain evidence="4">CBS 101.48</strain>
    </source>
</reference>
<evidence type="ECO:0000313" key="4">
    <source>
        <dbReference type="EMBL" id="SAL98510.1"/>
    </source>
</evidence>
<evidence type="ECO:0000256" key="2">
    <source>
        <dbReference type="ARBA" id="ARBA00022603"/>
    </source>
</evidence>
<keyword evidence="2" id="KW-0489">Methyltransferase</keyword>
<protein>
    <recommendedName>
        <fullName evidence="6">Methyltransferase type 11 domain-containing protein</fullName>
    </recommendedName>
</protein>
<keyword evidence="5" id="KW-1185">Reference proteome</keyword>
<accession>A0A168MH94</accession>
<keyword evidence="3" id="KW-0808">Transferase</keyword>
<dbReference type="SUPFAM" id="SSF53335">
    <property type="entry name" value="S-adenosyl-L-methionine-dependent methyltransferases"/>
    <property type="match status" value="1"/>
</dbReference>
<evidence type="ECO:0000256" key="3">
    <source>
        <dbReference type="ARBA" id="ARBA00022679"/>
    </source>
</evidence>
<dbReference type="InterPro" id="IPR029063">
    <property type="entry name" value="SAM-dependent_MTases_sf"/>
</dbReference>
<comment type="similarity">
    <text evidence="1">Belongs to the methyltransferase superfamily.</text>
</comment>
<dbReference type="PANTHER" id="PTHR12176">
    <property type="entry name" value="SAM-DEPENDENT METHYLTRANSFERASE SUPERFAMILY PROTEIN"/>
    <property type="match status" value="1"/>
</dbReference>
<dbReference type="PANTHER" id="PTHR12176:SF84">
    <property type="entry name" value="METHYLTRANSFERASE DOMAIN-CONTAINING PROTEIN"/>
    <property type="match status" value="1"/>
</dbReference>
<gene>
    <name evidence="4" type="primary">ABSGL_04051.1 scaffold 4806</name>
</gene>
<dbReference type="AlphaFoldDB" id="A0A168MH94"/>
<dbReference type="InParanoid" id="A0A168MH94"/>
<organism evidence="4">
    <name type="scientific">Absidia glauca</name>
    <name type="common">Pin mould</name>
    <dbReference type="NCBI Taxonomy" id="4829"/>
    <lineage>
        <taxon>Eukaryota</taxon>
        <taxon>Fungi</taxon>
        <taxon>Fungi incertae sedis</taxon>
        <taxon>Mucoromycota</taxon>
        <taxon>Mucoromycotina</taxon>
        <taxon>Mucoromycetes</taxon>
        <taxon>Mucorales</taxon>
        <taxon>Cunninghamellaceae</taxon>
        <taxon>Absidia</taxon>
    </lineage>
</organism>
<dbReference type="GO" id="GO:0032259">
    <property type="term" value="P:methylation"/>
    <property type="evidence" value="ECO:0007669"/>
    <property type="project" value="UniProtKB-KW"/>
</dbReference>
<dbReference type="OrthoDB" id="411785at2759"/>
<evidence type="ECO:0000313" key="5">
    <source>
        <dbReference type="Proteomes" id="UP000078561"/>
    </source>
</evidence>
<proteinExistence type="inferred from homology"/>
<dbReference type="GO" id="GO:0008168">
    <property type="term" value="F:methyltransferase activity"/>
    <property type="evidence" value="ECO:0007669"/>
    <property type="project" value="UniProtKB-KW"/>
</dbReference>
<dbReference type="Proteomes" id="UP000078561">
    <property type="component" value="Unassembled WGS sequence"/>
</dbReference>
<evidence type="ECO:0008006" key="6">
    <source>
        <dbReference type="Google" id="ProtNLM"/>
    </source>
</evidence>
<evidence type="ECO:0000256" key="1">
    <source>
        <dbReference type="ARBA" id="ARBA00008361"/>
    </source>
</evidence>
<sequence length="139" mass="15919">MAASGYQRIINVDYSTEVIERQKKRQQPFGLEWITADCVEDLQRPLAHQSYGVVIEKTLTDCIACGDDALLTRQHQMARQIAAVQPTGGMWLCISFSADRKPWPPYTLKHKIPLLVPQPNDTKAHAPDIYYYLYVLQKE</sequence>
<name>A0A168MH94_ABSGL</name>
<dbReference type="InterPro" id="IPR051419">
    <property type="entry name" value="Lys/N-term_MeTrsfase_sf"/>
</dbReference>
<dbReference type="STRING" id="4829.A0A168MH94"/>